<name>A0A8S5TLB9_9CAUD</name>
<dbReference type="InterPro" id="IPR034154">
    <property type="entry name" value="TOPRIM_DnaG/twinkle"/>
</dbReference>
<reference evidence="2" key="1">
    <citation type="journal article" date="2021" name="Proc. Natl. Acad. Sci. U.S.A.">
        <title>A Catalog of Tens of Thousands of Viruses from Human Metagenomes Reveals Hidden Associations with Chronic Diseases.</title>
        <authorList>
            <person name="Tisza M.J."/>
            <person name="Buck C.B."/>
        </authorList>
    </citation>
    <scope>NUCLEOTIDE SEQUENCE</scope>
    <source>
        <strain evidence="2">CtGkF2</strain>
    </source>
</reference>
<dbReference type="InterPro" id="IPR006171">
    <property type="entry name" value="TOPRIM_dom"/>
</dbReference>
<accession>A0A8S5TLB9</accession>
<dbReference type="SUPFAM" id="SSF56731">
    <property type="entry name" value="DNA primase core"/>
    <property type="match status" value="1"/>
</dbReference>
<dbReference type="EMBL" id="BK032847">
    <property type="protein sequence ID" value="DAF63969.1"/>
    <property type="molecule type" value="Genomic_DNA"/>
</dbReference>
<evidence type="ECO:0000259" key="1">
    <source>
        <dbReference type="Pfam" id="PF13362"/>
    </source>
</evidence>
<sequence>MRFRTLGNDKAKYLTLSGDKPRLFNTPVLNQPVDEVGIAEGELDAATATLCGMPTVGVPGATAWQPFWAELFRGYKTVHVFADGDGPGEKFARQVAKALPNARVLHSPPGEDLNDLLTKHGVEAVQQRWKGKQ</sequence>
<protein>
    <submittedName>
        <fullName evidence="2">DNA directed DNA polymerase</fullName>
    </submittedName>
</protein>
<proteinExistence type="predicted"/>
<dbReference type="Gene3D" id="3.40.1360.10">
    <property type="match status" value="1"/>
</dbReference>
<feature type="domain" description="Toprim" evidence="1">
    <location>
        <begin position="36"/>
        <end position="122"/>
    </location>
</feature>
<organism evidence="2">
    <name type="scientific">Siphoviridae sp. ctGkF2</name>
    <dbReference type="NCBI Taxonomy" id="2827823"/>
    <lineage>
        <taxon>Viruses</taxon>
        <taxon>Duplodnaviria</taxon>
        <taxon>Heunggongvirae</taxon>
        <taxon>Uroviricota</taxon>
        <taxon>Caudoviricetes</taxon>
    </lineage>
</organism>
<dbReference type="Pfam" id="PF13362">
    <property type="entry name" value="Toprim_3"/>
    <property type="match status" value="1"/>
</dbReference>
<dbReference type="CDD" id="cd01029">
    <property type="entry name" value="TOPRIM_primases"/>
    <property type="match status" value="1"/>
</dbReference>
<evidence type="ECO:0000313" key="2">
    <source>
        <dbReference type="EMBL" id="DAF63969.1"/>
    </source>
</evidence>